<dbReference type="Proteomes" id="UP000198284">
    <property type="component" value="Unassembled WGS sequence"/>
</dbReference>
<dbReference type="AlphaFoldDB" id="A0A239E763"/>
<organism evidence="1 2">
    <name type="scientific">Noviherbaspirillum humi</name>
    <dbReference type="NCBI Taxonomy" id="1688639"/>
    <lineage>
        <taxon>Bacteria</taxon>
        <taxon>Pseudomonadati</taxon>
        <taxon>Pseudomonadota</taxon>
        <taxon>Betaproteobacteria</taxon>
        <taxon>Burkholderiales</taxon>
        <taxon>Oxalobacteraceae</taxon>
        <taxon>Noviherbaspirillum</taxon>
    </lineage>
</organism>
<keyword evidence="2" id="KW-1185">Reference proteome</keyword>
<dbReference type="EMBL" id="FZOT01000002">
    <property type="protein sequence ID" value="SNS40590.1"/>
    <property type="molecule type" value="Genomic_DNA"/>
</dbReference>
<protein>
    <submittedName>
        <fullName evidence="1">Uncharacterized protein</fullName>
    </submittedName>
</protein>
<reference evidence="1 2" key="1">
    <citation type="submission" date="2017-06" db="EMBL/GenBank/DDBJ databases">
        <authorList>
            <person name="Kim H.J."/>
            <person name="Triplett B.A."/>
        </authorList>
    </citation>
    <scope>NUCLEOTIDE SEQUENCE [LARGE SCALE GENOMIC DNA]</scope>
    <source>
        <strain evidence="1 2">U15</strain>
    </source>
</reference>
<accession>A0A239E763</accession>
<evidence type="ECO:0000313" key="1">
    <source>
        <dbReference type="EMBL" id="SNS40590.1"/>
    </source>
</evidence>
<gene>
    <name evidence="1" type="ORF">SAMN06265795_102569</name>
</gene>
<proteinExistence type="predicted"/>
<sequence length="84" mass="9627">MYFRRCINPSCSRPFQVNRFSTKLDTLMELGKITCPHCGLSVNDDRNFIFLTHALSVDEENEFEHRFPVRMADFKGGEAGDIPG</sequence>
<evidence type="ECO:0000313" key="2">
    <source>
        <dbReference type="Proteomes" id="UP000198284"/>
    </source>
</evidence>
<name>A0A239E763_9BURK</name>